<proteinExistence type="predicted"/>
<dbReference type="GeneID" id="109482475"/>
<dbReference type="GO" id="GO:0097546">
    <property type="term" value="C:ciliary base"/>
    <property type="evidence" value="ECO:0007669"/>
    <property type="project" value="TreeGrafter"/>
</dbReference>
<sequence length="299" mass="33596">MSGSAEAMYWPIKPAKSAMTRPSSARSARECSAEARGRPASARPASARPSVRRAPLGSLQAGNYNTQLQRLREKYRPFKNQLISFTRALDRARELVPDMERLEPVRTIGQVVAYTDQHTVSATDRRILTIFLNLHRDMEDFREAVHNGPVFRACSTPETSARMEQWRGMLSPNYDFSSLRVGFPHQELNHLSCTEARTYYGGLVSLLPIALDLATDIVYSLERMNATFEKREIEAQLQRMAAERQRAEEVPTGSSKRSVRIKSAPIIRGNDSSTAGSATRRFGSNGIWSGPVSKRPWRP</sequence>
<dbReference type="GO" id="GO:0001669">
    <property type="term" value="C:acrosomal vesicle"/>
    <property type="evidence" value="ECO:0007669"/>
    <property type="project" value="TreeGrafter"/>
</dbReference>
<dbReference type="PANTHER" id="PTHR32455">
    <property type="entry name" value="SPERM ACROSOME-ASSOCIATED PROTEIN 9"/>
    <property type="match status" value="1"/>
</dbReference>
<evidence type="ECO:0000313" key="4">
    <source>
        <dbReference type="RefSeq" id="XP_019640756.1"/>
    </source>
</evidence>
<dbReference type="RefSeq" id="XP_019640755.1">
    <property type="nucleotide sequence ID" value="XM_019785196.1"/>
</dbReference>
<dbReference type="PANTHER" id="PTHR32455:SF1">
    <property type="entry name" value="SPERM ACROSOME-ASSOCIATED PROTEIN 9"/>
    <property type="match status" value="1"/>
</dbReference>
<feature type="compositionally biased region" description="Low complexity" evidence="1">
    <location>
        <begin position="38"/>
        <end position="54"/>
    </location>
</feature>
<keyword evidence="2" id="KW-1185">Reference proteome</keyword>
<dbReference type="KEGG" id="bbel:109482475"/>
<feature type="compositionally biased region" description="Basic and acidic residues" evidence="1">
    <location>
        <begin position="27"/>
        <end position="37"/>
    </location>
</feature>
<dbReference type="Proteomes" id="UP000515135">
    <property type="component" value="Unplaced"/>
</dbReference>
<dbReference type="OrthoDB" id="9999829at2759"/>
<dbReference type="RefSeq" id="XP_019640756.1">
    <property type="nucleotide sequence ID" value="XM_019785197.1"/>
</dbReference>
<dbReference type="InterPro" id="IPR027818">
    <property type="entry name" value="SPACA9"/>
</dbReference>
<feature type="region of interest" description="Disordered" evidence="1">
    <location>
        <begin position="244"/>
        <end position="299"/>
    </location>
</feature>
<dbReference type="GO" id="GO:0036126">
    <property type="term" value="C:sperm flagellum"/>
    <property type="evidence" value="ECO:0007669"/>
    <property type="project" value="TreeGrafter"/>
</dbReference>
<evidence type="ECO:0000313" key="3">
    <source>
        <dbReference type="RefSeq" id="XP_019640755.1"/>
    </source>
</evidence>
<evidence type="ECO:0000313" key="5">
    <source>
        <dbReference type="RefSeq" id="XP_019640757.1"/>
    </source>
</evidence>
<evidence type="ECO:0000313" key="2">
    <source>
        <dbReference type="Proteomes" id="UP000515135"/>
    </source>
</evidence>
<dbReference type="Pfam" id="PF15120">
    <property type="entry name" value="SPACA9"/>
    <property type="match status" value="1"/>
</dbReference>
<dbReference type="RefSeq" id="XP_019640757.1">
    <property type="nucleotide sequence ID" value="XM_019785198.1"/>
</dbReference>
<name>A0A6P5ABP6_BRABE</name>
<accession>A0A6P5ABP6</accession>
<gene>
    <name evidence="3 4 5" type="primary">LOC109482475</name>
</gene>
<evidence type="ECO:0000256" key="1">
    <source>
        <dbReference type="SAM" id="MobiDB-lite"/>
    </source>
</evidence>
<protein>
    <submittedName>
        <fullName evidence="3 4">Sperm acrosome-associated protein 9-like</fullName>
    </submittedName>
</protein>
<dbReference type="AlphaFoldDB" id="A0A6P5ABP6"/>
<reference evidence="3 4" key="1">
    <citation type="submission" date="2025-04" db="UniProtKB">
        <authorList>
            <consortium name="RefSeq"/>
        </authorList>
    </citation>
    <scope>IDENTIFICATION</scope>
    <source>
        <tissue evidence="3 4">Gonad</tissue>
    </source>
</reference>
<feature type="region of interest" description="Disordered" evidence="1">
    <location>
        <begin position="1"/>
        <end position="54"/>
    </location>
</feature>
<organism evidence="2 5">
    <name type="scientific">Branchiostoma belcheri</name>
    <name type="common">Amphioxus</name>
    <dbReference type="NCBI Taxonomy" id="7741"/>
    <lineage>
        <taxon>Eukaryota</taxon>
        <taxon>Metazoa</taxon>
        <taxon>Chordata</taxon>
        <taxon>Cephalochordata</taxon>
        <taxon>Leptocardii</taxon>
        <taxon>Amphioxiformes</taxon>
        <taxon>Branchiostomatidae</taxon>
        <taxon>Branchiostoma</taxon>
    </lineage>
</organism>